<organism evidence="2 3">
    <name type="scientific">Flavimaricola marinus</name>
    <dbReference type="NCBI Taxonomy" id="1819565"/>
    <lineage>
        <taxon>Bacteria</taxon>
        <taxon>Pseudomonadati</taxon>
        <taxon>Pseudomonadota</taxon>
        <taxon>Alphaproteobacteria</taxon>
        <taxon>Rhodobacterales</taxon>
        <taxon>Paracoccaceae</taxon>
        <taxon>Flavimaricola</taxon>
    </lineage>
</organism>
<accession>A0A238LJG3</accession>
<evidence type="ECO:0000256" key="1">
    <source>
        <dbReference type="SAM" id="MobiDB-lite"/>
    </source>
</evidence>
<dbReference type="RefSeq" id="WP_093993851.1">
    <property type="nucleotide sequence ID" value="NZ_FXZK01000011.1"/>
</dbReference>
<dbReference type="AlphaFoldDB" id="A0A238LJG3"/>
<feature type="region of interest" description="Disordered" evidence="1">
    <location>
        <begin position="57"/>
        <end position="93"/>
    </location>
</feature>
<name>A0A238LJG3_9RHOB</name>
<keyword evidence="3" id="KW-1185">Reference proteome</keyword>
<feature type="compositionally biased region" description="Basic residues" evidence="1">
    <location>
        <begin position="80"/>
        <end position="93"/>
    </location>
</feature>
<dbReference type="EMBL" id="FXZK01000011">
    <property type="protein sequence ID" value="SMY09673.1"/>
    <property type="molecule type" value="Genomic_DNA"/>
</dbReference>
<gene>
    <name evidence="2" type="ORF">LOM8899_03845</name>
</gene>
<proteinExistence type="predicted"/>
<sequence>MSRASPDPDDPKGLIRESYRIEGITAPECRSIFLDWALSLPNGAETSGPIKALLERYGAGHPDHPMTRTLTEGLGSATRTGRRGGRAARVKGT</sequence>
<reference evidence="3" key="1">
    <citation type="submission" date="2017-05" db="EMBL/GenBank/DDBJ databases">
        <authorList>
            <person name="Rodrigo-Torres L."/>
            <person name="Arahal R. D."/>
            <person name="Lucena T."/>
        </authorList>
    </citation>
    <scope>NUCLEOTIDE SEQUENCE [LARGE SCALE GENOMIC DNA]</scope>
    <source>
        <strain evidence="3">CECT 8899</strain>
    </source>
</reference>
<dbReference type="OrthoDB" id="7778431at2"/>
<evidence type="ECO:0000313" key="2">
    <source>
        <dbReference type="EMBL" id="SMY09673.1"/>
    </source>
</evidence>
<dbReference type="Proteomes" id="UP000201613">
    <property type="component" value="Unassembled WGS sequence"/>
</dbReference>
<evidence type="ECO:0000313" key="3">
    <source>
        <dbReference type="Proteomes" id="UP000201613"/>
    </source>
</evidence>
<protein>
    <submittedName>
        <fullName evidence="2">Uncharacterized protein</fullName>
    </submittedName>
</protein>